<dbReference type="Proteomes" id="UP000037460">
    <property type="component" value="Unassembled WGS sequence"/>
</dbReference>
<keyword evidence="3" id="KW-1185">Reference proteome</keyword>
<evidence type="ECO:0000313" key="3">
    <source>
        <dbReference type="Proteomes" id="UP000037460"/>
    </source>
</evidence>
<proteinExistence type="predicted"/>
<dbReference type="AlphaFoldDB" id="A0A0M0JNA6"/>
<reference evidence="3" key="1">
    <citation type="journal article" date="2015" name="PLoS Genet.">
        <title>Genome Sequence and Transcriptome Analyses of Chrysochromulina tobin: Metabolic Tools for Enhanced Algal Fitness in the Prominent Order Prymnesiales (Haptophyceae).</title>
        <authorList>
            <person name="Hovde B.T."/>
            <person name="Deodato C.R."/>
            <person name="Hunsperger H.M."/>
            <person name="Ryken S.A."/>
            <person name="Yost W."/>
            <person name="Jha R.K."/>
            <person name="Patterson J."/>
            <person name="Monnat R.J. Jr."/>
            <person name="Barlow S.B."/>
            <person name="Starkenburg S.R."/>
            <person name="Cattolico R.A."/>
        </authorList>
    </citation>
    <scope>NUCLEOTIDE SEQUENCE</scope>
    <source>
        <strain evidence="3">CCMP291</strain>
    </source>
</reference>
<evidence type="ECO:0000313" key="2">
    <source>
        <dbReference type="EMBL" id="KOO28059.1"/>
    </source>
</evidence>
<dbReference type="EMBL" id="JWZX01002626">
    <property type="protein sequence ID" value="KOO28059.1"/>
    <property type="molecule type" value="Genomic_DNA"/>
</dbReference>
<sequence>MPKFGGPGLRHSRCSNRKCLAPKAPPQPKGSKGYEAGNFTVGGNWLQPTREDSAQVLQRPEVRSSSDIMDLLAEADWCDESSLQSFGYVDELAHD</sequence>
<gene>
    <name evidence="2" type="ORF">Ctob_004511</name>
</gene>
<organism evidence="2 3">
    <name type="scientific">Chrysochromulina tobinii</name>
    <dbReference type="NCBI Taxonomy" id="1460289"/>
    <lineage>
        <taxon>Eukaryota</taxon>
        <taxon>Haptista</taxon>
        <taxon>Haptophyta</taxon>
        <taxon>Prymnesiophyceae</taxon>
        <taxon>Prymnesiales</taxon>
        <taxon>Chrysochromulinaceae</taxon>
        <taxon>Chrysochromulina</taxon>
    </lineage>
</organism>
<name>A0A0M0JNA6_9EUKA</name>
<accession>A0A0M0JNA6</accession>
<comment type="caution">
    <text evidence="2">The sequence shown here is derived from an EMBL/GenBank/DDBJ whole genome shotgun (WGS) entry which is preliminary data.</text>
</comment>
<protein>
    <submittedName>
        <fullName evidence="2">Uncharacterized protein</fullName>
    </submittedName>
</protein>
<feature type="region of interest" description="Disordered" evidence="1">
    <location>
        <begin position="1"/>
        <end position="38"/>
    </location>
</feature>
<evidence type="ECO:0000256" key="1">
    <source>
        <dbReference type="SAM" id="MobiDB-lite"/>
    </source>
</evidence>